<proteinExistence type="predicted"/>
<reference evidence="2 3" key="1">
    <citation type="submission" date="2016-10" db="EMBL/GenBank/DDBJ databases">
        <authorList>
            <person name="de Groot N.N."/>
        </authorList>
    </citation>
    <scope>NUCLEOTIDE SEQUENCE [LARGE SCALE GENOMIC DNA]</scope>
    <source>
        <strain evidence="2 3">DSM 23048</strain>
    </source>
</reference>
<keyword evidence="1" id="KW-0812">Transmembrane</keyword>
<organism evidence="2 3">
    <name type="scientific">Myroides marinus</name>
    <dbReference type="NCBI Taxonomy" id="703342"/>
    <lineage>
        <taxon>Bacteria</taxon>
        <taxon>Pseudomonadati</taxon>
        <taxon>Bacteroidota</taxon>
        <taxon>Flavobacteriia</taxon>
        <taxon>Flavobacteriales</taxon>
        <taxon>Flavobacteriaceae</taxon>
        <taxon>Myroides</taxon>
    </lineage>
</organism>
<protein>
    <submittedName>
        <fullName evidence="2">Uncharacterized protein</fullName>
    </submittedName>
</protein>
<accession>A0A1H6Y4L9</accession>
<sequence length="58" mass="6507">MGLIYSLLCILGGSIYIIYLLKRKKQDSNSWDISMNLRGFAGGIIIVIIGIVLFFKNI</sequence>
<evidence type="ECO:0000313" key="3">
    <source>
        <dbReference type="Proteomes" id="UP000183077"/>
    </source>
</evidence>
<keyword evidence="1" id="KW-0472">Membrane</keyword>
<evidence type="ECO:0000256" key="1">
    <source>
        <dbReference type="SAM" id="Phobius"/>
    </source>
</evidence>
<name>A0A1H6Y4L9_9FLAO</name>
<gene>
    <name evidence="2" type="ORF">SAMN04488018_1265</name>
</gene>
<dbReference type="AlphaFoldDB" id="A0A1H6Y4L9"/>
<feature type="transmembrane region" description="Helical" evidence="1">
    <location>
        <begin position="33"/>
        <end position="55"/>
    </location>
</feature>
<feature type="transmembrane region" description="Helical" evidence="1">
    <location>
        <begin position="5"/>
        <end position="21"/>
    </location>
</feature>
<keyword evidence="1" id="KW-1133">Transmembrane helix</keyword>
<dbReference type="EMBL" id="FNYS01000026">
    <property type="protein sequence ID" value="SEJ33977.1"/>
    <property type="molecule type" value="Genomic_DNA"/>
</dbReference>
<evidence type="ECO:0000313" key="2">
    <source>
        <dbReference type="EMBL" id="SEJ33977.1"/>
    </source>
</evidence>
<dbReference type="Proteomes" id="UP000183077">
    <property type="component" value="Unassembled WGS sequence"/>
</dbReference>